<dbReference type="PANTHER" id="PTHR43441">
    <property type="entry name" value="RIBOSOMAL-PROTEIN-SERINE ACETYLTRANSFERASE"/>
    <property type="match status" value="1"/>
</dbReference>
<dbReference type="Pfam" id="PF13302">
    <property type="entry name" value="Acetyltransf_3"/>
    <property type="match status" value="1"/>
</dbReference>
<name>A0A542E165_9MICO</name>
<dbReference type="InterPro" id="IPR016181">
    <property type="entry name" value="Acyl_CoA_acyltransferase"/>
</dbReference>
<gene>
    <name evidence="2" type="ORF">FB458_2195</name>
</gene>
<dbReference type="Gene3D" id="3.40.630.30">
    <property type="match status" value="1"/>
</dbReference>
<comment type="caution">
    <text evidence="2">The sequence shown here is derived from an EMBL/GenBank/DDBJ whole genome shotgun (WGS) entry which is preliminary data.</text>
</comment>
<dbReference type="PROSITE" id="PS51186">
    <property type="entry name" value="GNAT"/>
    <property type="match status" value="1"/>
</dbReference>
<dbReference type="EMBL" id="VFMN01000001">
    <property type="protein sequence ID" value="TQJ09090.1"/>
    <property type="molecule type" value="Genomic_DNA"/>
</dbReference>
<evidence type="ECO:0000313" key="2">
    <source>
        <dbReference type="EMBL" id="TQJ09090.1"/>
    </source>
</evidence>
<accession>A0A542E165</accession>
<proteinExistence type="predicted"/>
<keyword evidence="2" id="KW-0808">Transferase</keyword>
<dbReference type="RefSeq" id="WP_141848514.1">
    <property type="nucleotide sequence ID" value="NZ_BAAAPR010000005.1"/>
</dbReference>
<protein>
    <submittedName>
        <fullName evidence="2">Ribosomal-protein-alanine N-acetyltransferase</fullName>
    </submittedName>
</protein>
<dbReference type="InterPro" id="IPR051908">
    <property type="entry name" value="Ribosomal_N-acetyltransferase"/>
</dbReference>
<dbReference type="AlphaFoldDB" id="A0A542E165"/>
<dbReference type="OrthoDB" id="5242221at2"/>
<dbReference type="InterPro" id="IPR000182">
    <property type="entry name" value="GNAT_dom"/>
</dbReference>
<keyword evidence="3" id="KW-1185">Reference proteome</keyword>
<reference evidence="2 3" key="1">
    <citation type="submission" date="2019-06" db="EMBL/GenBank/DDBJ databases">
        <title>Sequencing the genomes of 1000 actinobacteria strains.</title>
        <authorList>
            <person name="Klenk H.-P."/>
        </authorList>
    </citation>
    <scope>NUCLEOTIDE SEQUENCE [LARGE SCALE GENOMIC DNA]</scope>
    <source>
        <strain evidence="2 3">DSM 18607</strain>
    </source>
</reference>
<evidence type="ECO:0000313" key="3">
    <source>
        <dbReference type="Proteomes" id="UP000317893"/>
    </source>
</evidence>
<dbReference type="Proteomes" id="UP000317893">
    <property type="component" value="Unassembled WGS sequence"/>
</dbReference>
<dbReference type="GO" id="GO:0008999">
    <property type="term" value="F:protein-N-terminal-alanine acetyltransferase activity"/>
    <property type="evidence" value="ECO:0007669"/>
    <property type="project" value="TreeGrafter"/>
</dbReference>
<evidence type="ECO:0000259" key="1">
    <source>
        <dbReference type="PROSITE" id="PS51186"/>
    </source>
</evidence>
<organism evidence="2 3">
    <name type="scientific">Lapillicoccus jejuensis</name>
    <dbReference type="NCBI Taxonomy" id="402171"/>
    <lineage>
        <taxon>Bacteria</taxon>
        <taxon>Bacillati</taxon>
        <taxon>Actinomycetota</taxon>
        <taxon>Actinomycetes</taxon>
        <taxon>Micrococcales</taxon>
        <taxon>Intrasporangiaceae</taxon>
        <taxon>Lapillicoccus</taxon>
    </lineage>
</organism>
<feature type="domain" description="N-acetyltransferase" evidence="1">
    <location>
        <begin position="18"/>
        <end position="186"/>
    </location>
</feature>
<dbReference type="GO" id="GO:1990189">
    <property type="term" value="F:protein N-terminal-serine acetyltransferase activity"/>
    <property type="evidence" value="ECO:0007669"/>
    <property type="project" value="TreeGrafter"/>
</dbReference>
<sequence length="218" mass="24987">MSNWPVTLVSQDGLRPVVVLRPLTRRDRRSWEEVRGRNLDHVGQWEPTMPDGRAQRMTFRQYVRNLDHEGRAGRMLPFAIDVEGRLAGQMHLFGIVDGSLLSGAAGYWVAREVGGQGVATRALAMLCDHAFGLGGLHRVEVNIRPENRPSLKVVEHLRFRDEGLRERYLHINGEWRDHRTFALTREEVGTSLVAQRWMERFPPSAPPWDGVERRAPRS</sequence>
<dbReference type="GO" id="GO:0005737">
    <property type="term" value="C:cytoplasm"/>
    <property type="evidence" value="ECO:0007669"/>
    <property type="project" value="TreeGrafter"/>
</dbReference>
<dbReference type="PANTHER" id="PTHR43441:SF2">
    <property type="entry name" value="FAMILY ACETYLTRANSFERASE, PUTATIVE (AFU_ORTHOLOGUE AFUA_7G00850)-RELATED"/>
    <property type="match status" value="1"/>
</dbReference>
<dbReference type="SUPFAM" id="SSF55729">
    <property type="entry name" value="Acyl-CoA N-acyltransferases (Nat)"/>
    <property type="match status" value="1"/>
</dbReference>